<dbReference type="SMART" id="SM00052">
    <property type="entry name" value="EAL"/>
    <property type="match status" value="1"/>
</dbReference>
<dbReference type="Gene3D" id="3.20.20.450">
    <property type="entry name" value="EAL domain"/>
    <property type="match status" value="1"/>
</dbReference>
<dbReference type="SUPFAM" id="SSF55785">
    <property type="entry name" value="PYP-like sensor domain (PAS domain)"/>
    <property type="match status" value="1"/>
</dbReference>
<dbReference type="InterPro" id="IPR043128">
    <property type="entry name" value="Rev_trsase/Diguanyl_cyclase"/>
</dbReference>
<protein>
    <submittedName>
        <fullName evidence="6">EAL domain-containing protein</fullName>
    </submittedName>
</protein>
<feature type="transmembrane region" description="Helical" evidence="1">
    <location>
        <begin position="12"/>
        <end position="36"/>
    </location>
</feature>
<keyword evidence="1" id="KW-0812">Transmembrane</keyword>
<dbReference type="SUPFAM" id="SSF55073">
    <property type="entry name" value="Nucleotide cyclase"/>
    <property type="match status" value="1"/>
</dbReference>
<dbReference type="CDD" id="cd01948">
    <property type="entry name" value="EAL"/>
    <property type="match status" value="1"/>
</dbReference>
<dbReference type="SUPFAM" id="SSF141868">
    <property type="entry name" value="EAL domain-like"/>
    <property type="match status" value="1"/>
</dbReference>
<evidence type="ECO:0000259" key="5">
    <source>
        <dbReference type="PROSITE" id="PS50887"/>
    </source>
</evidence>
<dbReference type="SMART" id="SM00267">
    <property type="entry name" value="GGDEF"/>
    <property type="match status" value="1"/>
</dbReference>
<dbReference type="Pfam" id="PF00563">
    <property type="entry name" value="EAL"/>
    <property type="match status" value="1"/>
</dbReference>
<keyword evidence="1" id="KW-1133">Transmembrane helix</keyword>
<evidence type="ECO:0000256" key="1">
    <source>
        <dbReference type="SAM" id="Phobius"/>
    </source>
</evidence>
<dbReference type="PROSITE" id="PS50112">
    <property type="entry name" value="PAS"/>
    <property type="match status" value="1"/>
</dbReference>
<keyword evidence="1" id="KW-0472">Membrane</keyword>
<dbReference type="Gene3D" id="3.30.450.20">
    <property type="entry name" value="PAS domain"/>
    <property type="match status" value="1"/>
</dbReference>
<evidence type="ECO:0000313" key="6">
    <source>
        <dbReference type="EMBL" id="QDW66871.1"/>
    </source>
</evidence>
<evidence type="ECO:0000259" key="2">
    <source>
        <dbReference type="PROSITE" id="PS50112"/>
    </source>
</evidence>
<dbReference type="PROSITE" id="PS50883">
    <property type="entry name" value="EAL"/>
    <property type="match status" value="1"/>
</dbReference>
<dbReference type="PROSITE" id="PS50887">
    <property type="entry name" value="GGDEF"/>
    <property type="match status" value="1"/>
</dbReference>
<dbReference type="Pfam" id="PF00990">
    <property type="entry name" value="GGDEF"/>
    <property type="match status" value="1"/>
</dbReference>
<dbReference type="NCBIfam" id="TIGR00229">
    <property type="entry name" value="sensory_box"/>
    <property type="match status" value="1"/>
</dbReference>
<dbReference type="RefSeq" id="WP_144892017.1">
    <property type="nucleotide sequence ID" value="NZ_CP042218.1"/>
</dbReference>
<feature type="domain" description="PAS" evidence="2">
    <location>
        <begin position="62"/>
        <end position="136"/>
    </location>
</feature>
<dbReference type="PANTHER" id="PTHR44757:SF2">
    <property type="entry name" value="BIOFILM ARCHITECTURE MAINTENANCE PROTEIN MBAA"/>
    <property type="match status" value="1"/>
</dbReference>
<proteinExistence type="predicted"/>
<dbReference type="InterPro" id="IPR029787">
    <property type="entry name" value="Nucleotide_cyclase"/>
</dbReference>
<dbReference type="Proteomes" id="UP000316584">
    <property type="component" value="Chromosome"/>
</dbReference>
<feature type="domain" description="PAC" evidence="3">
    <location>
        <begin position="135"/>
        <end position="187"/>
    </location>
</feature>
<dbReference type="Gene3D" id="3.30.70.270">
    <property type="match status" value="1"/>
</dbReference>
<dbReference type="InterPro" id="IPR052155">
    <property type="entry name" value="Biofilm_reg_signaling"/>
</dbReference>
<dbReference type="PROSITE" id="PS50113">
    <property type="entry name" value="PAC"/>
    <property type="match status" value="1"/>
</dbReference>
<dbReference type="Pfam" id="PF00989">
    <property type="entry name" value="PAS"/>
    <property type="match status" value="1"/>
</dbReference>
<feature type="domain" description="EAL" evidence="4">
    <location>
        <begin position="362"/>
        <end position="614"/>
    </location>
</feature>
<dbReference type="InterPro" id="IPR035965">
    <property type="entry name" value="PAS-like_dom_sf"/>
</dbReference>
<accession>A0A518N4M9</accession>
<dbReference type="InterPro" id="IPR000160">
    <property type="entry name" value="GGDEF_dom"/>
</dbReference>
<keyword evidence="7" id="KW-1185">Reference proteome</keyword>
<organism evidence="6 7">
    <name type="scientific">Luteimonas granuli</name>
    <dbReference type="NCBI Taxonomy" id="1176533"/>
    <lineage>
        <taxon>Bacteria</taxon>
        <taxon>Pseudomonadati</taxon>
        <taxon>Pseudomonadota</taxon>
        <taxon>Gammaproteobacteria</taxon>
        <taxon>Lysobacterales</taxon>
        <taxon>Lysobacteraceae</taxon>
        <taxon>Luteimonas</taxon>
    </lineage>
</organism>
<evidence type="ECO:0000259" key="3">
    <source>
        <dbReference type="PROSITE" id="PS50113"/>
    </source>
</evidence>
<dbReference type="NCBIfam" id="TIGR00254">
    <property type="entry name" value="GGDEF"/>
    <property type="match status" value="1"/>
</dbReference>
<dbReference type="InterPro" id="IPR000014">
    <property type="entry name" value="PAS"/>
</dbReference>
<sequence length="626" mass="67376">MNPATLHAAWWTFAVALALGILVVAGAWGAVVGLLARAARRESRMHREIAADVADRERAEADLRLLRRAVEASEEGMFILDGADGGLVYGNAAFSSLTGVDPGHAGPIEPAALEDIVDPRARRILVEAVERAQDARVELEHRRDPGGPRCLEVRLTPVLDAAGAASHFVGIITDVTLRKRAAEQMAFRASHDALTGLANRDRLIEEIDLAVTADAGPLVICHLDLDRFQLVNDSLGHGVGDELLVSVARRLKAAAGADACVARLGGDEFGVLMPLAPATAEQSAIVQTRVEALRAGVAGTIEVRGAALHVTPSLGYSRHPADGSDGTTLLRAASQAGAQAKRLGRNRSVGYRRQFDSHAGNRLRLVQELHRALEREEFELVFQLQFDADDRPCGTEALVRWRHPRRGLLGPAEFIDACEDSGLVLPLGRWVLREAVRHWRRLDERGWGALRMGVNISALQFQESLVEDVGQLVAELGLPRGALELELTESVLLANPVDAGRAMGALNAMGASLAIDDFGTGYSSLAYLMHLPLQRLKLDQTFVRDVGRNPDSEAICSAILRMAQGLGLGVIAEGVEAWHQLDWLRQRGCDEFQGYLLARPAAFDAVLERLGASPGRGVVGSAARLA</sequence>
<dbReference type="OrthoDB" id="197861at2"/>
<gene>
    <name evidence="6" type="ORF">FPZ22_08195</name>
</gene>
<dbReference type="CDD" id="cd01949">
    <property type="entry name" value="GGDEF"/>
    <property type="match status" value="1"/>
</dbReference>
<dbReference type="InterPro" id="IPR001633">
    <property type="entry name" value="EAL_dom"/>
</dbReference>
<dbReference type="InterPro" id="IPR013767">
    <property type="entry name" value="PAS_fold"/>
</dbReference>
<name>A0A518N4M9_9GAMM</name>
<dbReference type="EMBL" id="CP042218">
    <property type="protein sequence ID" value="QDW66871.1"/>
    <property type="molecule type" value="Genomic_DNA"/>
</dbReference>
<evidence type="ECO:0000259" key="4">
    <source>
        <dbReference type="PROSITE" id="PS50883"/>
    </source>
</evidence>
<dbReference type="GO" id="GO:0006355">
    <property type="term" value="P:regulation of DNA-templated transcription"/>
    <property type="evidence" value="ECO:0007669"/>
    <property type="project" value="InterPro"/>
</dbReference>
<dbReference type="InterPro" id="IPR035919">
    <property type="entry name" value="EAL_sf"/>
</dbReference>
<evidence type="ECO:0000313" key="7">
    <source>
        <dbReference type="Proteomes" id="UP000316584"/>
    </source>
</evidence>
<dbReference type="KEGG" id="lug:FPZ22_08195"/>
<dbReference type="AlphaFoldDB" id="A0A518N4M9"/>
<feature type="domain" description="GGDEF" evidence="5">
    <location>
        <begin position="216"/>
        <end position="353"/>
    </location>
</feature>
<dbReference type="InterPro" id="IPR000700">
    <property type="entry name" value="PAS-assoc_C"/>
</dbReference>
<reference evidence="6 7" key="1">
    <citation type="submission" date="2019-07" db="EMBL/GenBank/DDBJ databases">
        <title>Full genome sequence of Luteimonas sp. Gr-4.</title>
        <authorList>
            <person name="Im W.-T."/>
        </authorList>
    </citation>
    <scope>NUCLEOTIDE SEQUENCE [LARGE SCALE GENOMIC DNA]</scope>
    <source>
        <strain evidence="6 7">Gr-4</strain>
    </source>
</reference>
<dbReference type="PANTHER" id="PTHR44757">
    <property type="entry name" value="DIGUANYLATE CYCLASE DGCP"/>
    <property type="match status" value="1"/>
</dbReference>